<dbReference type="AlphaFoldDB" id="A0A6J4HF42"/>
<gene>
    <name evidence="2" type="ORF">AVDCRST_MAG63-534</name>
</gene>
<feature type="region of interest" description="Disordered" evidence="1">
    <location>
        <begin position="1"/>
        <end position="45"/>
    </location>
</feature>
<accession>A0A6J4HF42</accession>
<dbReference type="EMBL" id="CADCTO010000069">
    <property type="protein sequence ID" value="CAA9221757.1"/>
    <property type="molecule type" value="Genomic_DNA"/>
</dbReference>
<name>A0A6J4HF42_9BACT</name>
<sequence length="199" mass="20865">MDPESGSGISDAGGSAGAPLTEQAKQQAQKVLHQTREKAGDVLGQARDQVRTRLESQKDVAASGLETVALAVRQTGQHLREQEQTALSSGAEQVAETVENFSGYLRKTELDEFARNTERFARNQPALFLGAVFTLGFLAARFLRSSTPDGNGAPANGTSATLALPAPPPARPDFGTGAGGDAFDTEVRATDDASSTTNF</sequence>
<protein>
    <submittedName>
        <fullName evidence="2">Uncharacterized protein</fullName>
    </submittedName>
</protein>
<evidence type="ECO:0000313" key="2">
    <source>
        <dbReference type="EMBL" id="CAA9221757.1"/>
    </source>
</evidence>
<feature type="region of interest" description="Disordered" evidence="1">
    <location>
        <begin position="149"/>
        <end position="199"/>
    </location>
</feature>
<organism evidence="2">
    <name type="scientific">uncultured Armatimonadetes bacterium</name>
    <dbReference type="NCBI Taxonomy" id="157466"/>
    <lineage>
        <taxon>Bacteria</taxon>
        <taxon>Bacillati</taxon>
        <taxon>Armatimonadota</taxon>
        <taxon>environmental samples</taxon>
    </lineage>
</organism>
<evidence type="ECO:0000256" key="1">
    <source>
        <dbReference type="SAM" id="MobiDB-lite"/>
    </source>
</evidence>
<reference evidence="2" key="1">
    <citation type="submission" date="2020-02" db="EMBL/GenBank/DDBJ databases">
        <authorList>
            <person name="Meier V. D."/>
        </authorList>
    </citation>
    <scope>NUCLEOTIDE SEQUENCE</scope>
    <source>
        <strain evidence="2">AVDCRST_MAG63</strain>
    </source>
</reference>
<proteinExistence type="predicted"/>
<feature type="compositionally biased region" description="Low complexity" evidence="1">
    <location>
        <begin position="1"/>
        <end position="13"/>
    </location>
</feature>